<keyword evidence="2" id="KW-1185">Reference proteome</keyword>
<evidence type="ECO:0000313" key="1">
    <source>
        <dbReference type="EMBL" id="KAK2764642.1"/>
    </source>
</evidence>
<proteinExistence type="predicted"/>
<comment type="caution">
    <text evidence="1">The sequence shown here is derived from an EMBL/GenBank/DDBJ whole genome shotgun (WGS) entry which is preliminary data.</text>
</comment>
<sequence>MSVSAPSSNLGPNPPPAPAVALSDQHLDMIRRGRVPLPEPWYGPSMKTTTKDSAISGWINGLSPPRQAQNVPVAVYLDFARRAATLADARIQTEAFAIVNPDIMSPADEGANPDNANSKLVRESECDLRKEDVKWPGKEHKFHIKPDGGWFRLKYDPPTVYKPNFTSPHYRCISIYELKSIGIIHMACKNLEEQIAGLVHGASPGMLVTGVHLSGASDLSINNKGMLLIKQATAYAIGFRTKFVLMYDYLTMLLLRFNQLPTTNTMTVQDAFQAGVGSRFELTLVKDTRQMVPALTGFLYRAQQEESGLGMP</sequence>
<evidence type="ECO:0000313" key="2">
    <source>
        <dbReference type="Proteomes" id="UP001281614"/>
    </source>
</evidence>
<reference evidence="1" key="1">
    <citation type="submission" date="2023-02" db="EMBL/GenBank/DDBJ databases">
        <title>Colletotrichum kahawae CIFC_Que2 genome sequencing and assembly.</title>
        <authorList>
            <person name="Baroncelli R."/>
        </authorList>
    </citation>
    <scope>NUCLEOTIDE SEQUENCE</scope>
    <source>
        <strain evidence="1">CIFC_Que2</strain>
    </source>
</reference>
<gene>
    <name evidence="1" type="ORF">CKAH01_04807</name>
</gene>
<dbReference type="Proteomes" id="UP001281614">
    <property type="component" value="Unassembled WGS sequence"/>
</dbReference>
<organism evidence="1 2">
    <name type="scientific">Colletotrichum kahawae</name>
    <name type="common">Coffee berry disease fungus</name>
    <dbReference type="NCBI Taxonomy" id="34407"/>
    <lineage>
        <taxon>Eukaryota</taxon>
        <taxon>Fungi</taxon>
        <taxon>Dikarya</taxon>
        <taxon>Ascomycota</taxon>
        <taxon>Pezizomycotina</taxon>
        <taxon>Sordariomycetes</taxon>
        <taxon>Hypocreomycetidae</taxon>
        <taxon>Glomerellales</taxon>
        <taxon>Glomerellaceae</taxon>
        <taxon>Colletotrichum</taxon>
        <taxon>Colletotrichum gloeosporioides species complex</taxon>
    </lineage>
</organism>
<dbReference type="AlphaFoldDB" id="A0AAD9YIP7"/>
<accession>A0AAD9YIP7</accession>
<dbReference type="EMBL" id="VYYT01000135">
    <property type="protein sequence ID" value="KAK2764642.1"/>
    <property type="molecule type" value="Genomic_DNA"/>
</dbReference>
<name>A0AAD9YIP7_COLKA</name>
<protein>
    <submittedName>
        <fullName evidence="1">Uncharacterized protein</fullName>
    </submittedName>
</protein>